<dbReference type="AlphaFoldDB" id="A0AAJ0AQY5"/>
<accession>A0AAJ0AQY5</accession>
<dbReference type="Proteomes" id="UP001224890">
    <property type="component" value="Unassembled WGS sequence"/>
</dbReference>
<comment type="caution">
    <text evidence="2">The sequence shown here is derived from an EMBL/GenBank/DDBJ whole genome shotgun (WGS) entry which is preliminary data.</text>
</comment>
<proteinExistence type="predicted"/>
<protein>
    <submittedName>
        <fullName evidence="2">Uncharacterized protein</fullName>
    </submittedName>
</protein>
<organism evidence="2 3">
    <name type="scientific">Colletotrichum godetiae</name>
    <dbReference type="NCBI Taxonomy" id="1209918"/>
    <lineage>
        <taxon>Eukaryota</taxon>
        <taxon>Fungi</taxon>
        <taxon>Dikarya</taxon>
        <taxon>Ascomycota</taxon>
        <taxon>Pezizomycotina</taxon>
        <taxon>Sordariomycetes</taxon>
        <taxon>Hypocreomycetidae</taxon>
        <taxon>Glomerellales</taxon>
        <taxon>Glomerellaceae</taxon>
        <taxon>Colletotrichum</taxon>
        <taxon>Colletotrichum acutatum species complex</taxon>
    </lineage>
</organism>
<evidence type="ECO:0000313" key="3">
    <source>
        <dbReference type="Proteomes" id="UP001224890"/>
    </source>
</evidence>
<feature type="region of interest" description="Disordered" evidence="1">
    <location>
        <begin position="1"/>
        <end position="44"/>
    </location>
</feature>
<name>A0AAJ0AQY5_9PEZI</name>
<gene>
    <name evidence="2" type="ORF">BDP55DRAFT_28790</name>
</gene>
<dbReference type="RefSeq" id="XP_060432434.1">
    <property type="nucleotide sequence ID" value="XM_060566532.1"/>
</dbReference>
<reference evidence="2" key="1">
    <citation type="submission" date="2021-06" db="EMBL/GenBank/DDBJ databases">
        <title>Comparative genomics, transcriptomics and evolutionary studies reveal genomic signatures of adaptation to plant cell wall in hemibiotrophic fungi.</title>
        <authorList>
            <consortium name="DOE Joint Genome Institute"/>
            <person name="Baroncelli R."/>
            <person name="Diaz J.F."/>
            <person name="Benocci T."/>
            <person name="Peng M."/>
            <person name="Battaglia E."/>
            <person name="Haridas S."/>
            <person name="Andreopoulos W."/>
            <person name="Labutti K."/>
            <person name="Pangilinan J."/>
            <person name="Floch G.L."/>
            <person name="Makela M.R."/>
            <person name="Henrissat B."/>
            <person name="Grigoriev I.V."/>
            <person name="Crouch J.A."/>
            <person name="De Vries R.P."/>
            <person name="Sukno S.A."/>
            <person name="Thon M.R."/>
        </authorList>
    </citation>
    <scope>NUCLEOTIDE SEQUENCE</scope>
    <source>
        <strain evidence="2">CBS 193.32</strain>
    </source>
</reference>
<dbReference type="EMBL" id="JAHMHR010000010">
    <property type="protein sequence ID" value="KAK1688739.1"/>
    <property type="molecule type" value="Genomic_DNA"/>
</dbReference>
<evidence type="ECO:0000313" key="2">
    <source>
        <dbReference type="EMBL" id="KAK1688739.1"/>
    </source>
</evidence>
<evidence type="ECO:0000256" key="1">
    <source>
        <dbReference type="SAM" id="MobiDB-lite"/>
    </source>
</evidence>
<sequence length="125" mass="13892">MSIAPQTMPLPLPRISSPTDTDTRSYASPASSQPSRIPARPARQRTQLSNLETFPAAPLNCRSIPTAVTGFSLASSQCSPTFKFHSVGKSVKITHLHCYTIFHTFHPKLYSLSVDQVWMPRRRPV</sequence>
<dbReference type="GeneID" id="85451058"/>
<keyword evidence="3" id="KW-1185">Reference proteome</keyword>
<feature type="compositionally biased region" description="Polar residues" evidence="1">
    <location>
        <begin position="16"/>
        <end position="35"/>
    </location>
</feature>